<protein>
    <submittedName>
        <fullName evidence="1">Uncharacterized protein</fullName>
    </submittedName>
</protein>
<dbReference type="AlphaFoldDB" id="A0A7R9APF4"/>
<dbReference type="EMBL" id="OC000445">
    <property type="protein sequence ID" value="CAD7257309.1"/>
    <property type="molecule type" value="Genomic_DNA"/>
</dbReference>
<proteinExistence type="predicted"/>
<accession>A0A7R9APF4</accession>
<reference evidence="1" key="1">
    <citation type="submission" date="2020-11" db="EMBL/GenBank/DDBJ databases">
        <authorList>
            <person name="Tran Van P."/>
        </authorList>
    </citation>
    <scope>NUCLEOTIDE SEQUENCE</scope>
</reference>
<gene>
    <name evidence="1" type="ORF">TSIB3V08_LOCUS1580</name>
</gene>
<sequence>MVIHGNLSEELKCNSDEHFVRDRTTRRSRTTNCDQFRVNSYTPPPNYYYPCFLNLLSSPPHLRRDLGTTI</sequence>
<name>A0A7R9APF4_TIMSH</name>
<evidence type="ECO:0000313" key="1">
    <source>
        <dbReference type="EMBL" id="CAD7257309.1"/>
    </source>
</evidence>
<organism evidence="1">
    <name type="scientific">Timema shepardi</name>
    <name type="common">Walking stick</name>
    <dbReference type="NCBI Taxonomy" id="629360"/>
    <lineage>
        <taxon>Eukaryota</taxon>
        <taxon>Metazoa</taxon>
        <taxon>Ecdysozoa</taxon>
        <taxon>Arthropoda</taxon>
        <taxon>Hexapoda</taxon>
        <taxon>Insecta</taxon>
        <taxon>Pterygota</taxon>
        <taxon>Neoptera</taxon>
        <taxon>Polyneoptera</taxon>
        <taxon>Phasmatodea</taxon>
        <taxon>Timematodea</taxon>
        <taxon>Timematoidea</taxon>
        <taxon>Timematidae</taxon>
        <taxon>Timema</taxon>
    </lineage>
</organism>